<dbReference type="GO" id="GO:0016813">
    <property type="term" value="F:hydrolase activity, acting on carbon-nitrogen (but not peptide) bonds, in linear amidines"/>
    <property type="evidence" value="ECO:0007669"/>
    <property type="project" value="InterPro"/>
</dbReference>
<organism evidence="3 4">
    <name type="scientific">Cladophialophora immunda</name>
    <dbReference type="NCBI Taxonomy" id="569365"/>
    <lineage>
        <taxon>Eukaryota</taxon>
        <taxon>Fungi</taxon>
        <taxon>Dikarya</taxon>
        <taxon>Ascomycota</taxon>
        <taxon>Pezizomycotina</taxon>
        <taxon>Eurotiomycetes</taxon>
        <taxon>Chaetothyriomycetidae</taxon>
        <taxon>Chaetothyriales</taxon>
        <taxon>Herpotrichiellaceae</taxon>
        <taxon>Cladophialophora</taxon>
    </lineage>
</organism>
<dbReference type="HOGENOM" id="CLU_024588_2_0_1"/>
<dbReference type="NCBIfam" id="TIGR01879">
    <property type="entry name" value="hydantase"/>
    <property type="match status" value="1"/>
</dbReference>
<dbReference type="SUPFAM" id="SSF53187">
    <property type="entry name" value="Zn-dependent exopeptidases"/>
    <property type="match status" value="1"/>
</dbReference>
<dbReference type="SUPFAM" id="SSF55031">
    <property type="entry name" value="Bacterial exopeptidase dimerisation domain"/>
    <property type="match status" value="1"/>
</dbReference>
<keyword evidence="2" id="KW-0378">Hydrolase</keyword>
<dbReference type="CDD" id="cd03884">
    <property type="entry name" value="M20_bAS"/>
    <property type="match status" value="1"/>
</dbReference>
<protein>
    <recommendedName>
        <fullName evidence="5">Peptidase M20 dimerisation domain-containing protein</fullName>
    </recommendedName>
</protein>
<dbReference type="Proteomes" id="UP000054466">
    <property type="component" value="Unassembled WGS sequence"/>
</dbReference>
<dbReference type="InterPro" id="IPR002933">
    <property type="entry name" value="Peptidase_M20"/>
</dbReference>
<dbReference type="PIRSF" id="PIRSF001235">
    <property type="entry name" value="Amidase_carbamoylase"/>
    <property type="match status" value="1"/>
</dbReference>
<dbReference type="GeneID" id="27347199"/>
<accession>A0A0D2AT34</accession>
<dbReference type="EMBL" id="KN847043">
    <property type="protein sequence ID" value="KIW28332.1"/>
    <property type="molecule type" value="Genomic_DNA"/>
</dbReference>
<evidence type="ECO:0000313" key="4">
    <source>
        <dbReference type="Proteomes" id="UP000054466"/>
    </source>
</evidence>
<evidence type="ECO:0000256" key="1">
    <source>
        <dbReference type="ARBA" id="ARBA00006247"/>
    </source>
</evidence>
<gene>
    <name evidence="3" type="ORF">PV07_08005</name>
</gene>
<dbReference type="AlphaFoldDB" id="A0A0D2AT34"/>
<dbReference type="RefSeq" id="XP_016248548.1">
    <property type="nucleotide sequence ID" value="XM_016395129.1"/>
</dbReference>
<sequence length="467" mass="50660">MQLTNEQKEVLQGAKSTTASAKDLSTLKINGGRLMSSLHESCEFGKAHPYGTHETETGMARLALSAADKAVRQWFVQEAKSLGCNITIDQMGNIFAVRPGKNSTAPPVMMGSHLDTQPTGGRYDGILGVLAGLEVLRTLHESGYQTEGSIGVVNWTNEEGARFPIITVSSGIWSGAVSFETAWNCQEVTPSRDGHRCTMKEELEHIGFLGSTPASHESQPIAAHFELHIEQGPILEDERRKIGVVSGGQAYKWFEVVVQGRDSHAGTTPMAARKDSVLAAAKMIVESNKIARAHSGLITTGLVETNPGSINTTAHTARFTLDMRHPSDSVLAHIEDECRRTFSRIAVEDSERGVSLEWRQLAANPAVTFHQDCIAVIEHAAEETVADLPKTAEDGKLWKHMVSGAGHDSFHTSRRCPTGMIFTPTREGLSHTPTEYCSPEECALGAQVLLGAVLRYDRLRAGRGMLA</sequence>
<dbReference type="VEuPathDB" id="FungiDB:PV07_08005"/>
<dbReference type="PANTHER" id="PTHR32494:SF5">
    <property type="entry name" value="ALLANTOATE AMIDOHYDROLASE"/>
    <property type="match status" value="1"/>
</dbReference>
<proteinExistence type="inferred from homology"/>
<dbReference type="STRING" id="569365.A0A0D2AT34"/>
<dbReference type="Gene3D" id="3.40.630.10">
    <property type="entry name" value="Zn peptidases"/>
    <property type="match status" value="1"/>
</dbReference>
<reference evidence="3 4" key="1">
    <citation type="submission" date="2015-01" db="EMBL/GenBank/DDBJ databases">
        <title>The Genome Sequence of Cladophialophora immunda CBS83496.</title>
        <authorList>
            <consortium name="The Broad Institute Genomics Platform"/>
            <person name="Cuomo C."/>
            <person name="de Hoog S."/>
            <person name="Gorbushina A."/>
            <person name="Stielow B."/>
            <person name="Teixiera M."/>
            <person name="Abouelleil A."/>
            <person name="Chapman S.B."/>
            <person name="Priest M."/>
            <person name="Young S.K."/>
            <person name="Wortman J."/>
            <person name="Nusbaum C."/>
            <person name="Birren B."/>
        </authorList>
    </citation>
    <scope>NUCLEOTIDE SEQUENCE [LARGE SCALE GENOMIC DNA]</scope>
    <source>
        <strain evidence="3 4">CBS 83496</strain>
    </source>
</reference>
<comment type="similarity">
    <text evidence="1">Belongs to the peptidase M20A family.</text>
</comment>
<dbReference type="Gene3D" id="3.30.70.360">
    <property type="match status" value="1"/>
</dbReference>
<evidence type="ECO:0000313" key="3">
    <source>
        <dbReference type="EMBL" id="KIW28332.1"/>
    </source>
</evidence>
<dbReference type="PANTHER" id="PTHR32494">
    <property type="entry name" value="ALLANTOATE DEIMINASE-RELATED"/>
    <property type="match status" value="1"/>
</dbReference>
<dbReference type="Pfam" id="PF01546">
    <property type="entry name" value="Peptidase_M20"/>
    <property type="match status" value="1"/>
</dbReference>
<dbReference type="OrthoDB" id="4676at2759"/>
<evidence type="ECO:0008006" key="5">
    <source>
        <dbReference type="Google" id="ProtNLM"/>
    </source>
</evidence>
<evidence type="ECO:0000256" key="2">
    <source>
        <dbReference type="ARBA" id="ARBA00022801"/>
    </source>
</evidence>
<dbReference type="InterPro" id="IPR010158">
    <property type="entry name" value="Amidase_Cbmase"/>
</dbReference>
<dbReference type="InterPro" id="IPR036264">
    <property type="entry name" value="Bact_exopeptidase_dim_dom"/>
</dbReference>
<name>A0A0D2AT34_9EURO</name>
<keyword evidence="4" id="KW-1185">Reference proteome</keyword>